<evidence type="ECO:0000313" key="2">
    <source>
        <dbReference type="EMBL" id="KJE21390.1"/>
    </source>
</evidence>
<dbReference type="Gene3D" id="2.30.30.140">
    <property type="match status" value="1"/>
</dbReference>
<dbReference type="FunFam" id="2.30.30.140:FF:000022">
    <property type="entry name" value="Hydrogenase assembly chaperone HybG"/>
    <property type="match status" value="1"/>
</dbReference>
<dbReference type="PRINTS" id="PR00445">
    <property type="entry name" value="HUPFHYPC"/>
</dbReference>
<dbReference type="NCBIfam" id="TIGR00074">
    <property type="entry name" value="hypC_hupF"/>
    <property type="match status" value="1"/>
</dbReference>
<dbReference type="InterPro" id="IPR001109">
    <property type="entry name" value="Hydrogenase_HupF/HypC"/>
</dbReference>
<proteinExistence type="inferred from homology"/>
<dbReference type="OrthoDB" id="9806017at2"/>
<dbReference type="PROSITE" id="PS01097">
    <property type="entry name" value="HUPF_HYPC"/>
    <property type="match status" value="1"/>
</dbReference>
<dbReference type="Proteomes" id="UP000032545">
    <property type="component" value="Unassembled WGS sequence"/>
</dbReference>
<protein>
    <submittedName>
        <fullName evidence="2">Hydrogenase assembly chaperone HypC/HupF</fullName>
    </submittedName>
</protein>
<dbReference type="AlphaFoldDB" id="A0A0D8BBC3"/>
<keyword evidence="3" id="KW-1185">Reference proteome</keyword>
<dbReference type="EMBL" id="JYFN01000038">
    <property type="protein sequence ID" value="KJE21390.1"/>
    <property type="molecule type" value="Genomic_DNA"/>
</dbReference>
<comment type="similarity">
    <text evidence="1">Belongs to the HupF/HypC family.</text>
</comment>
<dbReference type="SUPFAM" id="SSF159127">
    <property type="entry name" value="HupF/HypC-like"/>
    <property type="match status" value="1"/>
</dbReference>
<name>A0A0D8BBC3_9ACTN</name>
<comment type="caution">
    <text evidence="2">The sequence shown here is derived from an EMBL/GenBank/DDBJ whole genome shotgun (WGS) entry which is preliminary data.</text>
</comment>
<dbReference type="GO" id="GO:0005506">
    <property type="term" value="F:iron ion binding"/>
    <property type="evidence" value="ECO:0007669"/>
    <property type="project" value="TreeGrafter"/>
</dbReference>
<dbReference type="RefSeq" id="WP_044886859.1">
    <property type="nucleotide sequence ID" value="NZ_JYFN01000038.1"/>
</dbReference>
<gene>
    <name evidence="2" type="ORF">FF36_04321</name>
</gene>
<accession>A0A0D8BBC3</accession>
<dbReference type="Pfam" id="PF01455">
    <property type="entry name" value="HupF_HypC"/>
    <property type="match status" value="1"/>
</dbReference>
<dbReference type="PANTHER" id="PTHR35177">
    <property type="entry name" value="HYDROGENASE MATURATION FACTOR HYBG"/>
    <property type="match status" value="1"/>
</dbReference>
<reference evidence="2 3" key="2">
    <citation type="journal article" date="2016" name="Genome Announc.">
        <title>Permanent Draft Genome Sequences for Two Variants of Frankia sp. Strain CpI1, the First Frankia Strain Isolated from Root Nodules of Comptonia peregrina.</title>
        <authorList>
            <person name="Oshone R."/>
            <person name="Hurst S.G.IV."/>
            <person name="Abebe-Akele F."/>
            <person name="Simpson S."/>
            <person name="Morris K."/>
            <person name="Thomas W.K."/>
            <person name="Tisa L.S."/>
        </authorList>
    </citation>
    <scope>NUCLEOTIDE SEQUENCE [LARGE SCALE GENOMIC DNA]</scope>
    <source>
        <strain evidence="3">CpI1-S</strain>
    </source>
</reference>
<dbReference type="InterPro" id="IPR019812">
    <property type="entry name" value="Hydgase_assmbl_chp_CS"/>
</dbReference>
<sequence length="88" mass="9547">MCLGIPGRIIEIWDDRGTRMALVDFGGVTRTVCLAYLSDVTVGQYTIIHAGFALTTVDEDAARQTLAMFRELGLLDEELGAAEAEVGR</sequence>
<dbReference type="PANTHER" id="PTHR35177:SF2">
    <property type="entry name" value="HYDROGENASE MATURATION FACTOR HYBG"/>
    <property type="match status" value="1"/>
</dbReference>
<dbReference type="GO" id="GO:0051604">
    <property type="term" value="P:protein maturation"/>
    <property type="evidence" value="ECO:0007669"/>
    <property type="project" value="TreeGrafter"/>
</dbReference>
<evidence type="ECO:0000256" key="1">
    <source>
        <dbReference type="ARBA" id="ARBA00006018"/>
    </source>
</evidence>
<dbReference type="PATRIC" id="fig|1502723.3.peg.4044"/>
<evidence type="ECO:0000313" key="3">
    <source>
        <dbReference type="Proteomes" id="UP000032545"/>
    </source>
</evidence>
<organism evidence="2 3">
    <name type="scientific">Frankia torreyi</name>
    <dbReference type="NCBI Taxonomy" id="1856"/>
    <lineage>
        <taxon>Bacteria</taxon>
        <taxon>Bacillati</taxon>
        <taxon>Actinomycetota</taxon>
        <taxon>Actinomycetes</taxon>
        <taxon>Frankiales</taxon>
        <taxon>Frankiaceae</taxon>
        <taxon>Frankia</taxon>
    </lineage>
</organism>
<dbReference type="GO" id="GO:1902670">
    <property type="term" value="F:carbon dioxide binding"/>
    <property type="evidence" value="ECO:0007669"/>
    <property type="project" value="TreeGrafter"/>
</dbReference>
<reference evidence="3" key="1">
    <citation type="submission" date="2015-02" db="EMBL/GenBank/DDBJ databases">
        <title>Draft Genome of Frankia sp. CpI1-S.</title>
        <authorList>
            <person name="Oshone R.T."/>
            <person name="Ngom M."/>
            <person name="Ghodhbane-Gtari F."/>
            <person name="Gtari M."/>
            <person name="Morris K."/>
            <person name="Thomas K."/>
            <person name="Sen A."/>
            <person name="Tisa L.S."/>
        </authorList>
    </citation>
    <scope>NUCLEOTIDE SEQUENCE [LARGE SCALE GENOMIC DNA]</scope>
    <source>
        <strain evidence="3">CpI1-S</strain>
    </source>
</reference>